<dbReference type="InterPro" id="IPR009061">
    <property type="entry name" value="DNA-bd_dom_put_sf"/>
</dbReference>
<dbReference type="RefSeq" id="WP_168514131.1">
    <property type="nucleotide sequence ID" value="NZ_JAAXLS010000005.1"/>
</dbReference>
<dbReference type="Proteomes" id="UP000715441">
    <property type="component" value="Unassembled WGS sequence"/>
</dbReference>
<evidence type="ECO:0000313" key="2">
    <source>
        <dbReference type="EMBL" id="NKQ53311.1"/>
    </source>
</evidence>
<accession>A0ABX1J4U5</accession>
<comment type="caution">
    <text evidence="2">The sequence shown here is derived from an EMBL/GenBank/DDBJ whole genome shotgun (WGS) entry which is preliminary data.</text>
</comment>
<dbReference type="Pfam" id="PF12728">
    <property type="entry name" value="HTH_17"/>
    <property type="match status" value="1"/>
</dbReference>
<sequence length="59" mass="6605">MSQKVTYTVDEAAELLGINRGVAYQQVREGHIPAVRLGKRWLIPRDRFHAWLDGGEGAA</sequence>
<protein>
    <submittedName>
        <fullName evidence="2">Helix-turn-helix domain-containing protein</fullName>
    </submittedName>
</protein>
<dbReference type="SUPFAM" id="SSF46955">
    <property type="entry name" value="Putative DNA-binding domain"/>
    <property type="match status" value="1"/>
</dbReference>
<dbReference type="Gene3D" id="3.90.105.50">
    <property type="match status" value="1"/>
</dbReference>
<organism evidence="2 3">
    <name type="scientific">Amycolatopsis acididurans</name>
    <dbReference type="NCBI Taxonomy" id="2724524"/>
    <lineage>
        <taxon>Bacteria</taxon>
        <taxon>Bacillati</taxon>
        <taxon>Actinomycetota</taxon>
        <taxon>Actinomycetes</taxon>
        <taxon>Pseudonocardiales</taxon>
        <taxon>Pseudonocardiaceae</taxon>
        <taxon>Amycolatopsis</taxon>
    </lineage>
</organism>
<name>A0ABX1J4U5_9PSEU</name>
<dbReference type="InterPro" id="IPR010093">
    <property type="entry name" value="SinI_DNA-bd"/>
</dbReference>
<dbReference type="InterPro" id="IPR041657">
    <property type="entry name" value="HTH_17"/>
</dbReference>
<keyword evidence="3" id="KW-1185">Reference proteome</keyword>
<feature type="domain" description="Helix-turn-helix" evidence="1">
    <location>
        <begin position="7"/>
        <end position="54"/>
    </location>
</feature>
<dbReference type="InterPro" id="IPR038148">
    <property type="entry name" value="Tn1545/Tn916_Xis"/>
</dbReference>
<dbReference type="NCBIfam" id="TIGR01764">
    <property type="entry name" value="excise"/>
    <property type="match status" value="1"/>
</dbReference>
<gene>
    <name evidence="2" type="ORF">HFP15_10500</name>
</gene>
<evidence type="ECO:0000259" key="1">
    <source>
        <dbReference type="Pfam" id="PF12728"/>
    </source>
</evidence>
<evidence type="ECO:0000313" key="3">
    <source>
        <dbReference type="Proteomes" id="UP000715441"/>
    </source>
</evidence>
<dbReference type="EMBL" id="JAAXLS010000005">
    <property type="protein sequence ID" value="NKQ53311.1"/>
    <property type="molecule type" value="Genomic_DNA"/>
</dbReference>
<proteinExistence type="predicted"/>
<reference evidence="2 3" key="1">
    <citation type="submission" date="2020-04" db="EMBL/GenBank/DDBJ databases">
        <title>Novel species.</title>
        <authorList>
            <person name="Teo W.F.A."/>
            <person name="Lipun K."/>
            <person name="Srisuk N."/>
            <person name="Duangmal K."/>
        </authorList>
    </citation>
    <scope>NUCLEOTIDE SEQUENCE [LARGE SCALE GENOMIC DNA]</scope>
    <source>
        <strain evidence="2 3">K13G38</strain>
    </source>
</reference>